<evidence type="ECO:0000313" key="3">
    <source>
        <dbReference type="Proteomes" id="UP000322634"/>
    </source>
</evidence>
<dbReference type="AlphaFoldDB" id="A0A5D0UID2"/>
<dbReference type="PANTHER" id="PTHR38847">
    <property type="match status" value="1"/>
</dbReference>
<evidence type="ECO:0000313" key="2">
    <source>
        <dbReference type="EMBL" id="TYC18261.1"/>
    </source>
</evidence>
<protein>
    <submittedName>
        <fullName evidence="2">DUF4360 domain-containing protein</fullName>
    </submittedName>
</protein>
<dbReference type="InterPro" id="IPR025649">
    <property type="entry name" value="DUF4360"/>
</dbReference>
<gene>
    <name evidence="2" type="ORF">FXF65_00325</name>
</gene>
<feature type="region of interest" description="Disordered" evidence="1">
    <location>
        <begin position="22"/>
        <end position="69"/>
    </location>
</feature>
<accession>A0A5D0UID2</accession>
<name>A0A5D0UID2_9ACTN</name>
<dbReference type="OrthoDB" id="482707at2"/>
<feature type="compositionally biased region" description="Polar residues" evidence="1">
    <location>
        <begin position="242"/>
        <end position="251"/>
    </location>
</feature>
<dbReference type="Proteomes" id="UP000322634">
    <property type="component" value="Unassembled WGS sequence"/>
</dbReference>
<dbReference type="PANTHER" id="PTHR38847:SF1">
    <property type="entry name" value="PSEUDOURIDINE SYNTHASE RSUA_RLUA-LIKE DOMAIN-CONTAINING PROTEIN"/>
    <property type="match status" value="1"/>
</dbReference>
<dbReference type="Pfam" id="PF14273">
    <property type="entry name" value="DUF4360"/>
    <property type="match status" value="1"/>
</dbReference>
<organism evidence="2 3">
    <name type="scientific">Actinomadura syzygii</name>
    <dbReference type="NCBI Taxonomy" id="1427538"/>
    <lineage>
        <taxon>Bacteria</taxon>
        <taxon>Bacillati</taxon>
        <taxon>Actinomycetota</taxon>
        <taxon>Actinomycetes</taxon>
        <taxon>Streptosporangiales</taxon>
        <taxon>Thermomonosporaceae</taxon>
        <taxon>Actinomadura</taxon>
    </lineage>
</organism>
<feature type="region of interest" description="Disordered" evidence="1">
    <location>
        <begin position="237"/>
        <end position="258"/>
    </location>
</feature>
<comment type="caution">
    <text evidence="2">The sequence shown here is derived from an EMBL/GenBank/DDBJ whole genome shotgun (WGS) entry which is preliminary data.</text>
</comment>
<feature type="compositionally biased region" description="Polar residues" evidence="1">
    <location>
        <begin position="37"/>
        <end position="53"/>
    </location>
</feature>
<keyword evidence="3" id="KW-1185">Reference proteome</keyword>
<sequence length="275" mass="29126">MRFRPTGWSTGPAATAAVFTSTPNSGWRRAARAAPRSTSWPWTAPTARSSRPITSRGRPARSEHAVTPAKRRTIALSGIVLASCALSGRPASADPPPSGVTVEVATYPGQGCGASSAAIPEVLSQIAVEYGNYRARVGGDSTPADRRKKCQLGLRIHARGFSYAISRVTYRGYAELEPGATGTVTGLHQLQGASPRSVTRAFTGPYSGAWTVDDPVPTDQLVYSPCGEERFLGLRSELSADAGTSNPSKTSVMGMDPEAPPTSTTYYFTWKKCGR</sequence>
<reference evidence="2 3" key="1">
    <citation type="submission" date="2019-08" db="EMBL/GenBank/DDBJ databases">
        <title>Actinomadura sp. nov. CYP1-5 isolated from mountain soil.</title>
        <authorList>
            <person name="Songsumanus A."/>
            <person name="Kuncharoen N."/>
            <person name="Kudo T."/>
            <person name="Yuki M."/>
            <person name="Igarashi Y."/>
            <person name="Tanasupawat S."/>
        </authorList>
    </citation>
    <scope>NUCLEOTIDE SEQUENCE [LARGE SCALE GENOMIC DNA]</scope>
    <source>
        <strain evidence="2 3">GKU157</strain>
    </source>
</reference>
<proteinExistence type="predicted"/>
<dbReference type="EMBL" id="VSFF01000001">
    <property type="protein sequence ID" value="TYC18261.1"/>
    <property type="molecule type" value="Genomic_DNA"/>
</dbReference>
<evidence type="ECO:0000256" key="1">
    <source>
        <dbReference type="SAM" id="MobiDB-lite"/>
    </source>
</evidence>